<name>A0A6F8ZFM4_9FIRM</name>
<dbReference type="PROSITE" id="PS50893">
    <property type="entry name" value="ABC_TRANSPORTER_2"/>
    <property type="match status" value="1"/>
</dbReference>
<dbReference type="KEGG" id="hfv:R50_0756"/>
<keyword evidence="2 4" id="KW-0067">ATP-binding</keyword>
<dbReference type="Pfam" id="PF00005">
    <property type="entry name" value="ABC_tran"/>
    <property type="match status" value="1"/>
</dbReference>
<evidence type="ECO:0000313" key="5">
    <source>
        <dbReference type="Proteomes" id="UP000503399"/>
    </source>
</evidence>
<dbReference type="InterPro" id="IPR003593">
    <property type="entry name" value="AAA+_ATPase"/>
</dbReference>
<dbReference type="InterPro" id="IPR050107">
    <property type="entry name" value="ABC_carbohydrate_import_ATPase"/>
</dbReference>
<evidence type="ECO:0000259" key="3">
    <source>
        <dbReference type="PROSITE" id="PS50893"/>
    </source>
</evidence>
<dbReference type="EMBL" id="LR778114">
    <property type="protein sequence ID" value="CAB1128262.1"/>
    <property type="molecule type" value="Genomic_DNA"/>
</dbReference>
<reference evidence="4 5" key="1">
    <citation type="submission" date="2020-02" db="EMBL/GenBank/DDBJ databases">
        <authorList>
            <person name="Hogendoorn C."/>
        </authorList>
    </citation>
    <scope>NUCLEOTIDE SEQUENCE [LARGE SCALE GENOMIC DNA]</scope>
    <source>
        <strain evidence="4">R501</strain>
    </source>
</reference>
<feature type="domain" description="ABC transporter" evidence="3">
    <location>
        <begin position="18"/>
        <end position="261"/>
    </location>
</feature>
<proteinExistence type="predicted"/>
<dbReference type="InterPro" id="IPR003439">
    <property type="entry name" value="ABC_transporter-like_ATP-bd"/>
</dbReference>
<evidence type="ECO:0000256" key="1">
    <source>
        <dbReference type="ARBA" id="ARBA00022741"/>
    </source>
</evidence>
<dbReference type="CDD" id="cd03216">
    <property type="entry name" value="ABC_Carb_Monos_I"/>
    <property type="match status" value="1"/>
</dbReference>
<protein>
    <submittedName>
        <fullName evidence="4">Fructose import ATP-binding protein FrcA</fullName>
    </submittedName>
</protein>
<accession>A0A6F8ZFM4</accession>
<dbReference type="Proteomes" id="UP000503399">
    <property type="component" value="Chromosome"/>
</dbReference>
<dbReference type="PANTHER" id="PTHR43790:SF8">
    <property type="entry name" value="SUGAR ABC TRANSPORTER ATP-BINDING PROTEIN"/>
    <property type="match status" value="1"/>
</dbReference>
<dbReference type="GO" id="GO:0005524">
    <property type="term" value="F:ATP binding"/>
    <property type="evidence" value="ECO:0007669"/>
    <property type="project" value="UniProtKB-KW"/>
</dbReference>
<organism evidence="4 5">
    <name type="scientific">Candidatus Hydrogenisulfobacillus filiaventi</name>
    <dbReference type="NCBI Taxonomy" id="2707344"/>
    <lineage>
        <taxon>Bacteria</taxon>
        <taxon>Bacillati</taxon>
        <taxon>Bacillota</taxon>
        <taxon>Clostridia</taxon>
        <taxon>Eubacteriales</taxon>
        <taxon>Clostridiales Family XVII. Incertae Sedis</taxon>
        <taxon>Candidatus Hydrogenisulfobacillus</taxon>
    </lineage>
</organism>
<dbReference type="SUPFAM" id="SSF52540">
    <property type="entry name" value="P-loop containing nucleoside triphosphate hydrolases"/>
    <property type="match status" value="1"/>
</dbReference>
<dbReference type="GO" id="GO:0016887">
    <property type="term" value="F:ATP hydrolysis activity"/>
    <property type="evidence" value="ECO:0007669"/>
    <property type="project" value="InterPro"/>
</dbReference>
<evidence type="ECO:0000256" key="2">
    <source>
        <dbReference type="ARBA" id="ARBA00022840"/>
    </source>
</evidence>
<dbReference type="InterPro" id="IPR017871">
    <property type="entry name" value="ABC_transporter-like_CS"/>
</dbReference>
<dbReference type="PROSITE" id="PS00211">
    <property type="entry name" value="ABC_TRANSPORTER_1"/>
    <property type="match status" value="1"/>
</dbReference>
<dbReference type="SMART" id="SM00382">
    <property type="entry name" value="AAA"/>
    <property type="match status" value="1"/>
</dbReference>
<keyword evidence="1" id="KW-0547">Nucleotide-binding</keyword>
<keyword evidence="5" id="KW-1185">Reference proteome</keyword>
<dbReference type="PANTHER" id="PTHR43790">
    <property type="entry name" value="CARBOHYDRATE TRANSPORT ATP-BINDING PROTEIN MG119-RELATED"/>
    <property type="match status" value="1"/>
</dbReference>
<gene>
    <name evidence="4" type="primary">frcA</name>
    <name evidence="4" type="ORF">R50_0756</name>
</gene>
<dbReference type="Gene3D" id="3.40.50.300">
    <property type="entry name" value="P-loop containing nucleotide triphosphate hydrolases"/>
    <property type="match status" value="1"/>
</dbReference>
<dbReference type="InterPro" id="IPR027417">
    <property type="entry name" value="P-loop_NTPase"/>
</dbReference>
<dbReference type="AlphaFoldDB" id="A0A6F8ZFM4"/>
<sequence>MPSLTAAAPRALPDAKVLELDRLSKHFGHLTAVAEASLNVGPGEVVGLVGDNGAGKSTLVRMVSGALTPSSGRIVLDGEVRHFRSPAEARAAGIETVYQDLALAPHLNVVQNLFLGRVHLAPGLPGRWWGHLDYRRMREEAAQALDSLGIRIRSLDQPVAELSGGQRQAVAIARAVMWGKHVLLLDEPTNHLGVREVDLVLDLVRRVSGHGVAVIYISHTLPHVFAIAHRIAVMRLGRMAAVKAAADTSLDEVVAYITGAKEGE</sequence>
<evidence type="ECO:0000313" key="4">
    <source>
        <dbReference type="EMBL" id="CAB1128262.1"/>
    </source>
</evidence>